<reference evidence="1 2" key="1">
    <citation type="journal article" date="2019" name="Sci. Rep.">
        <title>Nanopore sequencing improves the draft genome of the human pathogenic amoeba Naegleria fowleri.</title>
        <authorList>
            <person name="Liechti N."/>
            <person name="Schurch N."/>
            <person name="Bruggmann R."/>
            <person name="Wittwer M."/>
        </authorList>
    </citation>
    <scope>NUCLEOTIDE SEQUENCE [LARGE SCALE GENOMIC DNA]</scope>
    <source>
        <strain evidence="1 2">ATCC 30894</strain>
    </source>
</reference>
<proteinExistence type="predicted"/>
<sequence>MNTILNNSNTSNTSMQKQTEFQTMQLCPDMSSPNGIFHRSEDIYETTTDTVMNKLRDVLTLSPHEEMNWEQAFNVWNSLHTLSTSKQFLPDFPEQMGTIMKYVTFTAQECFKFESQFAEKASTFDKVITEMAAILRNCSENEACRAKLHSYSSDMMFFVGIVIRIEHFNKKRSNVLSLFDENFKFNWSFPETDETHMLTSISYCINNLWLSTDKSQIALSENYFGIMADALLQLFCIAQDRKSLELLHQVFSVLYDTLINNPNKTCSKKTIEAFSKFLTNNSLVLTEHFTMFNKRMSLLTSSESN</sequence>
<dbReference type="VEuPathDB" id="AmoebaDB:NF0106740"/>
<evidence type="ECO:0000313" key="1">
    <source>
        <dbReference type="EMBL" id="KAF0974060.1"/>
    </source>
</evidence>
<dbReference type="RefSeq" id="XP_044558773.1">
    <property type="nucleotide sequence ID" value="XM_044710330.1"/>
</dbReference>
<dbReference type="Proteomes" id="UP000444721">
    <property type="component" value="Unassembled WGS sequence"/>
</dbReference>
<dbReference type="AlphaFoldDB" id="A0A6A5BJ73"/>
<evidence type="ECO:0000313" key="2">
    <source>
        <dbReference type="Proteomes" id="UP000444721"/>
    </source>
</evidence>
<dbReference type="OrthoDB" id="10334321at2759"/>
<dbReference type="VEuPathDB" id="AmoebaDB:FDP41_006670"/>
<gene>
    <name evidence="1" type="ORF">FDP41_006670</name>
</gene>
<name>A0A6A5BJ73_NAEFO</name>
<dbReference type="VEuPathDB" id="AmoebaDB:NfTy_074450"/>
<dbReference type="EMBL" id="VFQX01000053">
    <property type="protein sequence ID" value="KAF0974060.1"/>
    <property type="molecule type" value="Genomic_DNA"/>
</dbReference>
<organism evidence="1 2">
    <name type="scientific">Naegleria fowleri</name>
    <name type="common">Brain eating amoeba</name>
    <dbReference type="NCBI Taxonomy" id="5763"/>
    <lineage>
        <taxon>Eukaryota</taxon>
        <taxon>Discoba</taxon>
        <taxon>Heterolobosea</taxon>
        <taxon>Tetramitia</taxon>
        <taxon>Eutetramitia</taxon>
        <taxon>Vahlkampfiidae</taxon>
        <taxon>Naegleria</taxon>
    </lineage>
</organism>
<protein>
    <submittedName>
        <fullName evidence="1">Uncharacterized protein</fullName>
    </submittedName>
</protein>
<dbReference type="GeneID" id="68113888"/>
<accession>A0A6A5BJ73</accession>
<comment type="caution">
    <text evidence="1">The sequence shown here is derived from an EMBL/GenBank/DDBJ whole genome shotgun (WGS) entry which is preliminary data.</text>
</comment>
<keyword evidence="2" id="KW-1185">Reference proteome</keyword>